<dbReference type="InterPro" id="IPR003719">
    <property type="entry name" value="Phenazine_PhzF-like"/>
</dbReference>
<evidence type="ECO:0000313" key="2">
    <source>
        <dbReference type="EMBL" id="KIV91706.1"/>
    </source>
</evidence>
<gene>
    <name evidence="2" type="ORF">PV10_06220</name>
</gene>
<dbReference type="EMBL" id="KN847523">
    <property type="protein sequence ID" value="KIV91706.1"/>
    <property type="molecule type" value="Genomic_DNA"/>
</dbReference>
<evidence type="ECO:0000256" key="1">
    <source>
        <dbReference type="PIRSR" id="PIRSR016184-1"/>
    </source>
</evidence>
<evidence type="ECO:0000313" key="3">
    <source>
        <dbReference type="Proteomes" id="UP000054302"/>
    </source>
</evidence>
<dbReference type="VEuPathDB" id="FungiDB:PV10_06220"/>
<accession>A0A0D1XU33</accession>
<dbReference type="HOGENOM" id="CLU_048756_1_0_1"/>
<evidence type="ECO:0008006" key="4">
    <source>
        <dbReference type="Google" id="ProtNLM"/>
    </source>
</evidence>
<reference evidence="2 3" key="1">
    <citation type="submission" date="2015-01" db="EMBL/GenBank/DDBJ databases">
        <title>The Genome Sequence of Exophiala mesophila CBS40295.</title>
        <authorList>
            <consortium name="The Broad Institute Genomics Platform"/>
            <person name="Cuomo C."/>
            <person name="de Hoog S."/>
            <person name="Gorbushina A."/>
            <person name="Stielow B."/>
            <person name="Teixiera M."/>
            <person name="Abouelleil A."/>
            <person name="Chapman S.B."/>
            <person name="Priest M."/>
            <person name="Young S.K."/>
            <person name="Wortman J."/>
            <person name="Nusbaum C."/>
            <person name="Birren B."/>
        </authorList>
    </citation>
    <scope>NUCLEOTIDE SEQUENCE [LARGE SCALE GENOMIC DNA]</scope>
    <source>
        <strain evidence="2 3">CBS 40295</strain>
    </source>
</reference>
<name>A0A0D1XU33_EXOME</name>
<dbReference type="RefSeq" id="XP_016223280.1">
    <property type="nucleotide sequence ID" value="XM_016370987.1"/>
</dbReference>
<dbReference type="GO" id="GO:0005737">
    <property type="term" value="C:cytoplasm"/>
    <property type="evidence" value="ECO:0007669"/>
    <property type="project" value="TreeGrafter"/>
</dbReference>
<dbReference type="Gene3D" id="3.10.310.10">
    <property type="entry name" value="Diaminopimelate Epimerase, Chain A, domain 1"/>
    <property type="match status" value="2"/>
</dbReference>
<dbReference type="PIRSF" id="PIRSF016184">
    <property type="entry name" value="PhzC_PhzF"/>
    <property type="match status" value="1"/>
</dbReference>
<dbReference type="OMA" id="FIHLHID"/>
<dbReference type="Proteomes" id="UP000054302">
    <property type="component" value="Unassembled WGS sequence"/>
</dbReference>
<dbReference type="STRING" id="212818.A0A0D1XU33"/>
<protein>
    <recommendedName>
        <fullName evidence="4">Phenazine biosynthesis protein</fullName>
    </recommendedName>
</protein>
<keyword evidence="3" id="KW-1185">Reference proteome</keyword>
<dbReference type="PANTHER" id="PTHR13774">
    <property type="entry name" value="PHENAZINE BIOSYNTHESIS PROTEIN"/>
    <property type="match status" value="1"/>
</dbReference>
<sequence>MGRTLQYNTSDVFTDQPFKGNQLAIVHVPQDVVLTQSEKQSIAIEFNFSETVFLHQPTPQDADATYKADIFTPEAEIPFAGHPTIGTACYIFENLETTRNNATINLKAGQVKALYDRHLASAAAEIPHDFRLHAAQVPWKRVVDAQPGLKSAEFEHSTIPVASIVKGVTFGLLNLSAQPELLRNVQVTKNDIPSHSDLDDGWKDGLTADLFYIYKPDQGDGVIRIQQRMIGLGLEDPATGSASAALTAYLALQKGDPSTPYKFELEQGVEMGRRSIIGSEVHLSEDGKAIKTIILSGQSRPVMRGELLY</sequence>
<dbReference type="PANTHER" id="PTHR13774:SF32">
    <property type="entry name" value="ANTISENSE-ENHANCING SEQUENCE 1"/>
    <property type="match status" value="1"/>
</dbReference>
<dbReference type="GO" id="GO:0016853">
    <property type="term" value="F:isomerase activity"/>
    <property type="evidence" value="ECO:0007669"/>
    <property type="project" value="TreeGrafter"/>
</dbReference>
<dbReference type="OrthoDB" id="75169at2759"/>
<dbReference type="SUPFAM" id="SSF54506">
    <property type="entry name" value="Diaminopimelate epimerase-like"/>
    <property type="match status" value="1"/>
</dbReference>
<feature type="active site" evidence="1">
    <location>
        <position position="50"/>
    </location>
</feature>
<dbReference type="NCBIfam" id="TIGR00654">
    <property type="entry name" value="PhzF_family"/>
    <property type="match status" value="1"/>
</dbReference>
<organism evidence="2 3">
    <name type="scientific">Exophiala mesophila</name>
    <name type="common">Black yeast-like fungus</name>
    <dbReference type="NCBI Taxonomy" id="212818"/>
    <lineage>
        <taxon>Eukaryota</taxon>
        <taxon>Fungi</taxon>
        <taxon>Dikarya</taxon>
        <taxon>Ascomycota</taxon>
        <taxon>Pezizomycotina</taxon>
        <taxon>Eurotiomycetes</taxon>
        <taxon>Chaetothyriomycetidae</taxon>
        <taxon>Chaetothyriales</taxon>
        <taxon>Herpotrichiellaceae</taxon>
        <taxon>Exophiala</taxon>
    </lineage>
</organism>
<dbReference type="Pfam" id="PF02567">
    <property type="entry name" value="PhzC-PhzF"/>
    <property type="match status" value="1"/>
</dbReference>
<dbReference type="AlphaFoldDB" id="A0A0D1XU33"/>
<proteinExistence type="predicted"/>
<dbReference type="GeneID" id="27324065"/>